<name>A0A8D8JIN2_CULPI</name>
<feature type="compositionally biased region" description="Basic residues" evidence="1">
    <location>
        <begin position="157"/>
        <end position="179"/>
    </location>
</feature>
<proteinExistence type="predicted"/>
<feature type="compositionally biased region" description="Basic residues" evidence="1">
    <location>
        <begin position="243"/>
        <end position="258"/>
    </location>
</feature>
<dbReference type="EMBL" id="HBUE01285220">
    <property type="protein sequence ID" value="CAG6571157.1"/>
    <property type="molecule type" value="Transcribed_RNA"/>
</dbReference>
<feature type="compositionally biased region" description="Basic residues" evidence="1">
    <location>
        <begin position="186"/>
        <end position="197"/>
    </location>
</feature>
<sequence>MEQRRRQRHLQQHQRPVHHSAESHPRSGVDDRSQLETDEHQHFPTEVADQATEDDLPLQVWRVWRDGGPVHGTERRRRQRPERHHRGGHQQPPHPDLRQGGSLQVPVWRVRQTGRPAALPEPRCRGTNLRRHHRNRTIAHTPNPDLQPVRPVCAQVRRQHPAAPARRHRRQQGPHRRRRVQSDARHHLRPVRQRPAKVRLQQTPRVPQRRRRQRQAGNLHLRQPGALRQGVQLRGPVPAADRRRGHHQLPDRRRHQRQRRDPDRRQPQQLQPDHLHPGRPARVRAREQGQARPVLRRGPHGRRQRRAGQQGLPAVHLPVRASAADRLVKG</sequence>
<evidence type="ECO:0000313" key="2">
    <source>
        <dbReference type="EMBL" id="CAG6571157.1"/>
    </source>
</evidence>
<feature type="compositionally biased region" description="Basic residues" evidence="1">
    <location>
        <begin position="128"/>
        <end position="137"/>
    </location>
</feature>
<feature type="compositionally biased region" description="Basic residues" evidence="1">
    <location>
        <begin position="294"/>
        <end position="306"/>
    </location>
</feature>
<dbReference type="AlphaFoldDB" id="A0A8D8JIN2"/>
<dbReference type="EMBL" id="HBUE01179638">
    <property type="protein sequence ID" value="CAG6519606.1"/>
    <property type="molecule type" value="Transcribed_RNA"/>
</dbReference>
<evidence type="ECO:0000256" key="1">
    <source>
        <dbReference type="SAM" id="MobiDB-lite"/>
    </source>
</evidence>
<feature type="compositionally biased region" description="Basic residues" evidence="1">
    <location>
        <begin position="1"/>
        <end position="18"/>
    </location>
</feature>
<accession>A0A8D8JIN2</accession>
<organism evidence="2">
    <name type="scientific">Culex pipiens</name>
    <name type="common">House mosquito</name>
    <dbReference type="NCBI Taxonomy" id="7175"/>
    <lineage>
        <taxon>Eukaryota</taxon>
        <taxon>Metazoa</taxon>
        <taxon>Ecdysozoa</taxon>
        <taxon>Arthropoda</taxon>
        <taxon>Hexapoda</taxon>
        <taxon>Insecta</taxon>
        <taxon>Pterygota</taxon>
        <taxon>Neoptera</taxon>
        <taxon>Endopterygota</taxon>
        <taxon>Diptera</taxon>
        <taxon>Nematocera</taxon>
        <taxon>Culicoidea</taxon>
        <taxon>Culicidae</taxon>
        <taxon>Culicinae</taxon>
        <taxon>Culicini</taxon>
        <taxon>Culex</taxon>
        <taxon>Culex</taxon>
    </lineage>
</organism>
<reference evidence="2" key="1">
    <citation type="submission" date="2021-05" db="EMBL/GenBank/DDBJ databases">
        <authorList>
            <person name="Alioto T."/>
            <person name="Alioto T."/>
            <person name="Gomez Garrido J."/>
        </authorList>
    </citation>
    <scope>NUCLEOTIDE SEQUENCE</scope>
</reference>
<feature type="region of interest" description="Disordered" evidence="1">
    <location>
        <begin position="67"/>
        <end position="316"/>
    </location>
</feature>
<feature type="compositionally biased region" description="Basic residues" evidence="1">
    <location>
        <begin position="74"/>
        <end position="88"/>
    </location>
</feature>
<protein>
    <submittedName>
        <fullName evidence="2">(northern house mosquito) hypothetical protein</fullName>
    </submittedName>
</protein>
<feature type="compositionally biased region" description="Basic and acidic residues" evidence="1">
    <location>
        <begin position="19"/>
        <end position="43"/>
    </location>
</feature>
<feature type="region of interest" description="Disordered" evidence="1">
    <location>
        <begin position="1"/>
        <end position="54"/>
    </location>
</feature>